<gene>
    <name evidence="3" type="primary">LOC118414496</name>
</gene>
<keyword evidence="1" id="KW-0732">Signal</keyword>
<evidence type="ECO:0000256" key="1">
    <source>
        <dbReference type="SAM" id="SignalP"/>
    </source>
</evidence>
<protein>
    <submittedName>
        <fullName evidence="3">Uncharacterized protein LOC118414496</fullName>
    </submittedName>
</protein>
<name>A0A9J7L1M1_BRAFL</name>
<feature type="chain" id="PRO_5039942014" evidence="1">
    <location>
        <begin position="17"/>
        <end position="272"/>
    </location>
</feature>
<dbReference type="Proteomes" id="UP000001554">
    <property type="component" value="Chromosome 4"/>
</dbReference>
<dbReference type="OrthoDB" id="9978770at2759"/>
<accession>A0A9J7L1M1</accession>
<dbReference type="OMA" id="WHTPGSH"/>
<reference evidence="3" key="2">
    <citation type="submission" date="2025-08" db="UniProtKB">
        <authorList>
            <consortium name="RefSeq"/>
        </authorList>
    </citation>
    <scope>IDENTIFICATION</scope>
    <source>
        <strain evidence="3">S238N-H82</strain>
        <tissue evidence="3">Testes</tissue>
    </source>
</reference>
<sequence>MFLSLLVLLLPGWARGQAGWCTGTGHFYNPNSPHGTLTPCCFHQGYWHTPGSHVTAHLDTCVTYVTTCASHGQLQTDAAVSPRCCAYNDRYFPHGDVTYSEPSGCEVRCQEGTQVIQGDWTLCSNPPPAAQKQDGCLHQGHHLATNVTIVTHHDNCTTAGLRCDPSGFMVTFNTVNPACCSKDGAYFPPESHVESEASFCEARGLYCRKTGVLEPFAYQNPRCCRYNGRLYVPGDVITSSTVNCLTTQTLCDNRGQGQGLVVMATHAEENCS</sequence>
<organism evidence="2 3">
    <name type="scientific">Branchiostoma floridae</name>
    <name type="common">Florida lancelet</name>
    <name type="synonym">Amphioxus</name>
    <dbReference type="NCBI Taxonomy" id="7739"/>
    <lineage>
        <taxon>Eukaryota</taxon>
        <taxon>Metazoa</taxon>
        <taxon>Chordata</taxon>
        <taxon>Cephalochordata</taxon>
        <taxon>Leptocardii</taxon>
        <taxon>Amphioxiformes</taxon>
        <taxon>Branchiostomatidae</taxon>
        <taxon>Branchiostoma</taxon>
    </lineage>
</organism>
<evidence type="ECO:0000313" key="2">
    <source>
        <dbReference type="Proteomes" id="UP000001554"/>
    </source>
</evidence>
<keyword evidence="2" id="KW-1185">Reference proteome</keyword>
<proteinExistence type="predicted"/>
<dbReference type="AlphaFoldDB" id="A0A9J7L1M1"/>
<dbReference type="GeneID" id="118414496"/>
<dbReference type="RefSeq" id="XP_035674458.1">
    <property type="nucleotide sequence ID" value="XM_035818565.1"/>
</dbReference>
<dbReference type="KEGG" id="bfo:118414496"/>
<reference evidence="2" key="1">
    <citation type="journal article" date="2020" name="Nat. Ecol. Evol.">
        <title>Deeply conserved synteny resolves early events in vertebrate evolution.</title>
        <authorList>
            <person name="Simakov O."/>
            <person name="Marletaz F."/>
            <person name="Yue J.X."/>
            <person name="O'Connell B."/>
            <person name="Jenkins J."/>
            <person name="Brandt A."/>
            <person name="Calef R."/>
            <person name="Tung C.H."/>
            <person name="Huang T.K."/>
            <person name="Schmutz J."/>
            <person name="Satoh N."/>
            <person name="Yu J.K."/>
            <person name="Putnam N.H."/>
            <person name="Green R.E."/>
            <person name="Rokhsar D.S."/>
        </authorList>
    </citation>
    <scope>NUCLEOTIDE SEQUENCE [LARGE SCALE GENOMIC DNA]</scope>
    <source>
        <strain evidence="2">S238N-H82</strain>
    </source>
</reference>
<feature type="signal peptide" evidence="1">
    <location>
        <begin position="1"/>
        <end position="16"/>
    </location>
</feature>
<evidence type="ECO:0000313" key="3">
    <source>
        <dbReference type="RefSeq" id="XP_035674458.1"/>
    </source>
</evidence>